<evidence type="ECO:0000256" key="1">
    <source>
        <dbReference type="SAM" id="MobiDB-lite"/>
    </source>
</evidence>
<feature type="compositionally biased region" description="Basic residues" evidence="1">
    <location>
        <begin position="81"/>
        <end position="91"/>
    </location>
</feature>
<feature type="compositionally biased region" description="Polar residues" evidence="1">
    <location>
        <begin position="114"/>
        <end position="133"/>
    </location>
</feature>
<dbReference type="AlphaFoldDB" id="A0A8T0V0Z6"/>
<dbReference type="EMBL" id="CM029041">
    <property type="protein sequence ID" value="KAG2625919.1"/>
    <property type="molecule type" value="Genomic_DNA"/>
</dbReference>
<comment type="caution">
    <text evidence="2">The sequence shown here is derived from an EMBL/GenBank/DDBJ whole genome shotgun (WGS) entry which is preliminary data.</text>
</comment>
<feature type="compositionally biased region" description="Basic residues" evidence="1">
    <location>
        <begin position="1"/>
        <end position="13"/>
    </location>
</feature>
<keyword evidence="3" id="KW-1185">Reference proteome</keyword>
<feature type="compositionally biased region" description="Low complexity" evidence="1">
    <location>
        <begin position="92"/>
        <end position="109"/>
    </location>
</feature>
<reference evidence="2 3" key="1">
    <citation type="submission" date="2020-05" db="EMBL/GenBank/DDBJ databases">
        <title>WGS assembly of Panicum virgatum.</title>
        <authorList>
            <person name="Lovell J.T."/>
            <person name="Jenkins J."/>
            <person name="Shu S."/>
            <person name="Juenger T.E."/>
            <person name="Schmutz J."/>
        </authorList>
    </citation>
    <scope>NUCLEOTIDE SEQUENCE [LARGE SCALE GENOMIC DNA]</scope>
    <source>
        <strain evidence="3">cv. AP13</strain>
    </source>
</reference>
<protein>
    <submittedName>
        <fullName evidence="2">Uncharacterized protein</fullName>
    </submittedName>
</protein>
<sequence length="147" mass="16266">MRGPRRERRRARVRGVPSAAEPRGRRRDQEVHGGRCRGRAGARVALAGRRHGRRGANPVDGVTRRHRLQGERLCQGGRDPGRRRRVPRPRARPVLPDPLLSAPFFSSSLRHQAPTRTSSQLAHTPFAQTQNANACDGHGVAHGSQPL</sequence>
<dbReference type="Proteomes" id="UP000823388">
    <property type="component" value="Chromosome 3K"/>
</dbReference>
<gene>
    <name evidence="2" type="ORF">PVAP13_3KG289727</name>
</gene>
<proteinExistence type="predicted"/>
<evidence type="ECO:0000313" key="3">
    <source>
        <dbReference type="Proteomes" id="UP000823388"/>
    </source>
</evidence>
<feature type="region of interest" description="Disordered" evidence="1">
    <location>
        <begin position="1"/>
        <end position="147"/>
    </location>
</feature>
<organism evidence="2 3">
    <name type="scientific">Panicum virgatum</name>
    <name type="common">Blackwell switchgrass</name>
    <dbReference type="NCBI Taxonomy" id="38727"/>
    <lineage>
        <taxon>Eukaryota</taxon>
        <taxon>Viridiplantae</taxon>
        <taxon>Streptophyta</taxon>
        <taxon>Embryophyta</taxon>
        <taxon>Tracheophyta</taxon>
        <taxon>Spermatophyta</taxon>
        <taxon>Magnoliopsida</taxon>
        <taxon>Liliopsida</taxon>
        <taxon>Poales</taxon>
        <taxon>Poaceae</taxon>
        <taxon>PACMAD clade</taxon>
        <taxon>Panicoideae</taxon>
        <taxon>Panicodae</taxon>
        <taxon>Paniceae</taxon>
        <taxon>Panicinae</taxon>
        <taxon>Panicum</taxon>
        <taxon>Panicum sect. Hiantes</taxon>
    </lineage>
</organism>
<name>A0A8T0V0Z6_PANVG</name>
<evidence type="ECO:0000313" key="2">
    <source>
        <dbReference type="EMBL" id="KAG2625919.1"/>
    </source>
</evidence>
<accession>A0A8T0V0Z6</accession>